<name>A0AAN9YZ45_9ORTH</name>
<keyword evidence="2" id="KW-0677">Repeat</keyword>
<sequence length="306" mass="33464">MDWLVAAEAGAEAAGVAAEAAARVSDAEALMCSDSTYSRRPLLTVLRYRQAMEAECPREANCSCSLSVVPDLHAQGPGGARVFRPMVTVDCAGRGLRQLPPELPANATTLHVEHNQISDLRPLVANEHYRGVLDVYLDGNGVRSVAALEGSAWLLRFRLLSLRGNRLARLPTYALESALQRNRHAARLYLGDNPWTCDCQSTPSFQEFLAKYRQVVQDQQDIRCALEGGEGGGGAGEGEGEDGRVLLRDVSRNALCREHAGYLVQPLDLLNGALASLILLILGKLAYDYWHFKRTGKLPWIVTKMP</sequence>
<evidence type="ECO:0000313" key="4">
    <source>
        <dbReference type="Proteomes" id="UP001378592"/>
    </source>
</evidence>
<keyword evidence="4" id="KW-1185">Reference proteome</keyword>
<reference evidence="3 4" key="1">
    <citation type="submission" date="2024-03" db="EMBL/GenBank/DDBJ databases">
        <title>The genome assembly and annotation of the cricket Gryllus longicercus Weissman &amp; Gray.</title>
        <authorList>
            <person name="Szrajer S."/>
            <person name="Gray D."/>
            <person name="Ylla G."/>
        </authorList>
    </citation>
    <scope>NUCLEOTIDE SEQUENCE [LARGE SCALE GENOMIC DNA]</scope>
    <source>
        <strain evidence="3">DAG 2021-001</strain>
        <tissue evidence="3">Whole body minus gut</tissue>
    </source>
</reference>
<dbReference type="PANTHER" id="PTHR24369:SF175">
    <property type="entry name" value="LEUCINE RICH REPEATS AND TRANSMEMBRANE DOMAINS 2"/>
    <property type="match status" value="1"/>
</dbReference>
<protein>
    <recommendedName>
        <fullName evidence="5">Protein singed wings 2</fullName>
    </recommendedName>
</protein>
<organism evidence="3 4">
    <name type="scientific">Gryllus longicercus</name>
    <dbReference type="NCBI Taxonomy" id="2509291"/>
    <lineage>
        <taxon>Eukaryota</taxon>
        <taxon>Metazoa</taxon>
        <taxon>Ecdysozoa</taxon>
        <taxon>Arthropoda</taxon>
        <taxon>Hexapoda</taxon>
        <taxon>Insecta</taxon>
        <taxon>Pterygota</taxon>
        <taxon>Neoptera</taxon>
        <taxon>Polyneoptera</taxon>
        <taxon>Orthoptera</taxon>
        <taxon>Ensifera</taxon>
        <taxon>Gryllidea</taxon>
        <taxon>Grylloidea</taxon>
        <taxon>Gryllidae</taxon>
        <taxon>Gryllinae</taxon>
        <taxon>Gryllus</taxon>
    </lineage>
</organism>
<dbReference type="InterPro" id="IPR032675">
    <property type="entry name" value="LRR_dom_sf"/>
</dbReference>
<evidence type="ECO:0000313" key="3">
    <source>
        <dbReference type="EMBL" id="KAK7790116.1"/>
    </source>
</evidence>
<evidence type="ECO:0000256" key="2">
    <source>
        <dbReference type="ARBA" id="ARBA00022737"/>
    </source>
</evidence>
<dbReference type="Gene3D" id="3.80.10.10">
    <property type="entry name" value="Ribonuclease Inhibitor"/>
    <property type="match status" value="1"/>
</dbReference>
<dbReference type="EMBL" id="JAZDUA010000664">
    <property type="protein sequence ID" value="KAK7790116.1"/>
    <property type="molecule type" value="Genomic_DNA"/>
</dbReference>
<dbReference type="Proteomes" id="UP001378592">
    <property type="component" value="Unassembled WGS sequence"/>
</dbReference>
<dbReference type="SUPFAM" id="SSF52058">
    <property type="entry name" value="L domain-like"/>
    <property type="match status" value="1"/>
</dbReference>
<gene>
    <name evidence="3" type="ORF">R5R35_007086</name>
</gene>
<dbReference type="GO" id="GO:0005886">
    <property type="term" value="C:plasma membrane"/>
    <property type="evidence" value="ECO:0007669"/>
    <property type="project" value="TreeGrafter"/>
</dbReference>
<comment type="caution">
    <text evidence="3">The sequence shown here is derived from an EMBL/GenBank/DDBJ whole genome shotgun (WGS) entry which is preliminary data.</text>
</comment>
<dbReference type="PANTHER" id="PTHR24369">
    <property type="entry name" value="ANTIGEN BSP, PUTATIVE-RELATED"/>
    <property type="match status" value="1"/>
</dbReference>
<accession>A0AAN9YZ45</accession>
<dbReference type="AlphaFoldDB" id="A0AAN9YZ45"/>
<proteinExistence type="predicted"/>
<dbReference type="InterPro" id="IPR050541">
    <property type="entry name" value="LRR_TM_domain-containing"/>
</dbReference>
<keyword evidence="1" id="KW-0433">Leucine-rich repeat</keyword>
<evidence type="ECO:0000256" key="1">
    <source>
        <dbReference type="ARBA" id="ARBA00022614"/>
    </source>
</evidence>
<evidence type="ECO:0008006" key="5">
    <source>
        <dbReference type="Google" id="ProtNLM"/>
    </source>
</evidence>